<feature type="chain" id="PRO_5045279017" evidence="2">
    <location>
        <begin position="25"/>
        <end position="172"/>
    </location>
</feature>
<accession>A0ABR0CZK8</accession>
<evidence type="ECO:0000313" key="4">
    <source>
        <dbReference type="Proteomes" id="UP001291926"/>
    </source>
</evidence>
<sequence length="172" mass="18522">MGLNKISCMVYLLILMSVIVVASANGYGNSKLETQNIKEREFMPRVFSVQGIIYCKSGTKVFPLKGGVVRIACLGIDKDGYETAPFSILTRPTDGNGYFLAKLSSKPLEEDGCKIFQCKAFLHSSSVQSCQLATDANRGLSGAPLSAFRTLGSGDMRLYSVGPFVYSSGSGY</sequence>
<proteinExistence type="predicted"/>
<keyword evidence="4" id="KW-1185">Reference proteome</keyword>
<name>A0ABR0CZK8_9LAMI</name>
<evidence type="ECO:0000256" key="1">
    <source>
        <dbReference type="ARBA" id="ARBA00022729"/>
    </source>
</evidence>
<evidence type="ECO:0000313" key="3">
    <source>
        <dbReference type="EMBL" id="KAK4482155.1"/>
    </source>
</evidence>
<reference evidence="3 4" key="1">
    <citation type="journal article" date="2023" name="bioRxiv">
        <title>Genome report: Whole genome sequence and annotation of Penstemon davidsonii.</title>
        <authorList>
            <person name="Ostevik K.L."/>
            <person name="Alabady M."/>
            <person name="Zhang M."/>
            <person name="Rausher M.D."/>
        </authorList>
    </citation>
    <scope>NUCLEOTIDE SEQUENCE [LARGE SCALE GENOMIC DNA]</scope>
    <source>
        <strain evidence="3">DNT005</strain>
        <tissue evidence="3">Whole leaf</tissue>
    </source>
</reference>
<feature type="signal peptide" evidence="2">
    <location>
        <begin position="1"/>
        <end position="24"/>
    </location>
</feature>
<protein>
    <submittedName>
        <fullName evidence="3">Uncharacterized protein</fullName>
    </submittedName>
</protein>
<comment type="caution">
    <text evidence="3">The sequence shown here is derived from an EMBL/GenBank/DDBJ whole genome shotgun (WGS) entry which is preliminary data.</text>
</comment>
<keyword evidence="1 2" id="KW-0732">Signal</keyword>
<organism evidence="3 4">
    <name type="scientific">Penstemon davidsonii</name>
    <dbReference type="NCBI Taxonomy" id="160366"/>
    <lineage>
        <taxon>Eukaryota</taxon>
        <taxon>Viridiplantae</taxon>
        <taxon>Streptophyta</taxon>
        <taxon>Embryophyta</taxon>
        <taxon>Tracheophyta</taxon>
        <taxon>Spermatophyta</taxon>
        <taxon>Magnoliopsida</taxon>
        <taxon>eudicotyledons</taxon>
        <taxon>Gunneridae</taxon>
        <taxon>Pentapetalae</taxon>
        <taxon>asterids</taxon>
        <taxon>lamiids</taxon>
        <taxon>Lamiales</taxon>
        <taxon>Plantaginaceae</taxon>
        <taxon>Cheloneae</taxon>
        <taxon>Penstemon</taxon>
    </lineage>
</organism>
<dbReference type="EMBL" id="JAYDYQ010002534">
    <property type="protein sequence ID" value="KAK4482155.1"/>
    <property type="molecule type" value="Genomic_DNA"/>
</dbReference>
<gene>
    <name evidence="3" type="ORF">RD792_009296</name>
</gene>
<dbReference type="Proteomes" id="UP001291926">
    <property type="component" value="Unassembled WGS sequence"/>
</dbReference>
<dbReference type="Pfam" id="PF01190">
    <property type="entry name" value="Pollen_Ole_e_1"/>
    <property type="match status" value="1"/>
</dbReference>
<dbReference type="PANTHER" id="PTHR33470:SF40">
    <property type="entry name" value="PROTEIN SEED AND ROOT HAIR PROTECTIVE PROTEIN"/>
    <property type="match status" value="1"/>
</dbReference>
<dbReference type="PANTHER" id="PTHR33470">
    <property type="entry name" value="OS01G0164075 PROTEIN"/>
    <property type="match status" value="1"/>
</dbReference>
<evidence type="ECO:0000256" key="2">
    <source>
        <dbReference type="SAM" id="SignalP"/>
    </source>
</evidence>